<feature type="transmembrane region" description="Helical" evidence="1">
    <location>
        <begin position="9"/>
        <end position="31"/>
    </location>
</feature>
<evidence type="ECO:0000256" key="1">
    <source>
        <dbReference type="SAM" id="Phobius"/>
    </source>
</evidence>
<evidence type="ECO:0000313" key="3">
    <source>
        <dbReference type="Proteomes" id="UP001597083"/>
    </source>
</evidence>
<keyword evidence="3" id="KW-1185">Reference proteome</keyword>
<dbReference type="EMBL" id="JBHTIR010003573">
    <property type="protein sequence ID" value="MFD0855426.1"/>
    <property type="molecule type" value="Genomic_DNA"/>
</dbReference>
<reference evidence="3" key="1">
    <citation type="journal article" date="2019" name="Int. J. Syst. Evol. Microbiol.">
        <title>The Global Catalogue of Microorganisms (GCM) 10K type strain sequencing project: providing services to taxonomists for standard genome sequencing and annotation.</title>
        <authorList>
            <consortium name="The Broad Institute Genomics Platform"/>
            <consortium name="The Broad Institute Genome Sequencing Center for Infectious Disease"/>
            <person name="Wu L."/>
            <person name="Ma J."/>
        </authorList>
    </citation>
    <scope>NUCLEOTIDE SEQUENCE [LARGE SCALE GENOMIC DNA]</scope>
    <source>
        <strain evidence="3">JCM 31696</strain>
    </source>
</reference>
<name>A0ABW3CLK7_9ACTN</name>
<dbReference type="InterPro" id="IPR016410">
    <property type="entry name" value="Phage_imm"/>
</dbReference>
<keyword evidence="1" id="KW-0472">Membrane</keyword>
<organism evidence="2 3">
    <name type="scientific">Actinomadura adrarensis</name>
    <dbReference type="NCBI Taxonomy" id="1819600"/>
    <lineage>
        <taxon>Bacteria</taxon>
        <taxon>Bacillati</taxon>
        <taxon>Actinomycetota</taxon>
        <taxon>Actinomycetes</taxon>
        <taxon>Streptosporangiales</taxon>
        <taxon>Thermomonosporaceae</taxon>
        <taxon>Actinomadura</taxon>
    </lineage>
</organism>
<keyword evidence="1" id="KW-0812">Transmembrane</keyword>
<accession>A0ABW3CLK7</accession>
<feature type="transmembrane region" description="Helical" evidence="1">
    <location>
        <begin position="37"/>
        <end position="62"/>
    </location>
</feature>
<evidence type="ECO:0000313" key="2">
    <source>
        <dbReference type="EMBL" id="MFD0855426.1"/>
    </source>
</evidence>
<gene>
    <name evidence="2" type="ORF">ACFQ07_24505</name>
</gene>
<comment type="caution">
    <text evidence="2">The sequence shown here is derived from an EMBL/GenBank/DDBJ whole genome shotgun (WGS) entry which is preliminary data.</text>
</comment>
<keyword evidence="1" id="KW-1133">Transmembrane helix</keyword>
<dbReference type="Pfam" id="PF14373">
    <property type="entry name" value="Imm_superinfect"/>
    <property type="match status" value="1"/>
</dbReference>
<protein>
    <submittedName>
        <fullName evidence="2">Superinfection immunity protein</fullName>
    </submittedName>
</protein>
<sequence>MKTIMRHPFFWLFLVAVLVGMAVLPTLIAMARGADEIMPILLVNVLGCAMILGWPVALVMALRWPRRSEVMRPLVHLGVQAHACPAVHRSLAA</sequence>
<proteinExistence type="predicted"/>
<dbReference type="Proteomes" id="UP001597083">
    <property type="component" value="Unassembled WGS sequence"/>
</dbReference>